<gene>
    <name evidence="3" type="ORF">GAYE_SCF16G3616</name>
</gene>
<dbReference type="InterPro" id="IPR029071">
    <property type="entry name" value="Ubiquitin-like_domsf"/>
</dbReference>
<sequence>MQLRVGLPDGSVSTLQVEQDATVDQLKEKIYQEKKLDPKTKRIRLIYSGKLLSEGTSKLVDCKVEDGSYVHCVISDEVASGRTNHTQERSERLQTRIPVADPQSEYRGLDRLREAGFTEEEITVLRRQFARSQGLSPEQVENITDLRELEERWMADASTHEVTVGDLEGGAFTDESFFGESEGTVHDFVFGFLVGFLLGIIVLVFLLDRGLPRKRKLGILAGVIGNLLFGVLRSTWLMTHDQDPTPGLPGE</sequence>
<reference evidence="3 4" key="1">
    <citation type="submission" date="2022-07" db="EMBL/GenBank/DDBJ databases">
        <title>Genome-wide signatures of adaptation to extreme environments.</title>
        <authorList>
            <person name="Cho C.H."/>
            <person name="Yoon H.S."/>
        </authorList>
    </citation>
    <scope>NUCLEOTIDE SEQUENCE [LARGE SCALE GENOMIC DNA]</scope>
    <source>
        <strain evidence="3 4">108.79 E11</strain>
    </source>
</reference>
<dbReference type="GO" id="GO:0005783">
    <property type="term" value="C:endoplasmic reticulum"/>
    <property type="evidence" value="ECO:0007669"/>
    <property type="project" value="TreeGrafter"/>
</dbReference>
<dbReference type="AlphaFoldDB" id="A0AAV9IEC5"/>
<evidence type="ECO:0000259" key="2">
    <source>
        <dbReference type="PROSITE" id="PS50053"/>
    </source>
</evidence>
<protein>
    <recommendedName>
        <fullName evidence="2">Ubiquitin-like domain-containing protein</fullName>
    </recommendedName>
</protein>
<comment type="caution">
    <text evidence="3">The sequence shown here is derived from an EMBL/GenBank/DDBJ whole genome shotgun (WGS) entry which is preliminary data.</text>
</comment>
<accession>A0AAV9IEC5</accession>
<dbReference type="Proteomes" id="UP001300502">
    <property type="component" value="Unassembled WGS sequence"/>
</dbReference>
<dbReference type="Pfam" id="PF00240">
    <property type="entry name" value="ubiquitin"/>
    <property type="match status" value="1"/>
</dbReference>
<name>A0AAV9IEC5_9RHOD</name>
<feature type="transmembrane region" description="Helical" evidence="1">
    <location>
        <begin position="188"/>
        <end position="207"/>
    </location>
</feature>
<dbReference type="CDD" id="cd17039">
    <property type="entry name" value="Ubl_ubiquitin_like"/>
    <property type="match status" value="1"/>
</dbReference>
<dbReference type="EMBL" id="JANCYU010000033">
    <property type="protein sequence ID" value="KAK4525707.1"/>
    <property type="molecule type" value="Genomic_DNA"/>
</dbReference>
<dbReference type="SMART" id="SM00213">
    <property type="entry name" value="UBQ"/>
    <property type="match status" value="1"/>
</dbReference>
<evidence type="ECO:0000256" key="1">
    <source>
        <dbReference type="SAM" id="Phobius"/>
    </source>
</evidence>
<dbReference type="Gene3D" id="3.10.20.90">
    <property type="entry name" value="Phosphatidylinositol 3-kinase Catalytic Subunit, Chain A, domain 1"/>
    <property type="match status" value="1"/>
</dbReference>
<dbReference type="SUPFAM" id="SSF54236">
    <property type="entry name" value="Ubiquitin-like"/>
    <property type="match status" value="1"/>
</dbReference>
<dbReference type="InterPro" id="IPR025390">
    <property type="entry name" value="Dsc3_C"/>
</dbReference>
<dbReference type="GO" id="GO:0044695">
    <property type="term" value="C:Dsc E3 ubiquitin ligase complex"/>
    <property type="evidence" value="ECO:0007669"/>
    <property type="project" value="InterPro"/>
</dbReference>
<organism evidence="3 4">
    <name type="scientific">Galdieria yellowstonensis</name>
    <dbReference type="NCBI Taxonomy" id="3028027"/>
    <lineage>
        <taxon>Eukaryota</taxon>
        <taxon>Rhodophyta</taxon>
        <taxon>Bangiophyceae</taxon>
        <taxon>Galdieriales</taxon>
        <taxon>Galdieriaceae</taxon>
        <taxon>Galdieria</taxon>
    </lineage>
</organism>
<evidence type="ECO:0000313" key="4">
    <source>
        <dbReference type="Proteomes" id="UP001300502"/>
    </source>
</evidence>
<keyword evidence="4" id="KW-1185">Reference proteome</keyword>
<keyword evidence="1" id="KW-0472">Membrane</keyword>
<dbReference type="InterPro" id="IPR045226">
    <property type="entry name" value="Dsc3"/>
</dbReference>
<feature type="transmembrane region" description="Helical" evidence="1">
    <location>
        <begin position="219"/>
        <end position="239"/>
    </location>
</feature>
<dbReference type="PROSITE" id="PS50053">
    <property type="entry name" value="UBIQUITIN_2"/>
    <property type="match status" value="1"/>
</dbReference>
<dbReference type="PANTHER" id="PTHR28049">
    <property type="entry name" value="TRANSMEMBRANE PROTEIN YOR223W"/>
    <property type="match status" value="1"/>
</dbReference>
<keyword evidence="1" id="KW-1133">Transmembrane helix</keyword>
<keyword evidence="1" id="KW-0812">Transmembrane</keyword>
<evidence type="ECO:0000313" key="3">
    <source>
        <dbReference type="EMBL" id="KAK4525707.1"/>
    </source>
</evidence>
<proteinExistence type="predicted"/>
<dbReference type="PANTHER" id="PTHR28049:SF1">
    <property type="entry name" value="DSC E3 UBIQUITIN LIGASE COMPLEX SUBUNIT 3"/>
    <property type="match status" value="1"/>
</dbReference>
<feature type="domain" description="Ubiquitin-like" evidence="2">
    <location>
        <begin position="1"/>
        <end position="75"/>
    </location>
</feature>
<dbReference type="Pfam" id="PF13373">
    <property type="entry name" value="Dsc3_C"/>
    <property type="match status" value="1"/>
</dbReference>
<dbReference type="InterPro" id="IPR000626">
    <property type="entry name" value="Ubiquitin-like_dom"/>
</dbReference>